<proteinExistence type="predicted"/>
<dbReference type="EMBL" id="PVNP01000030">
    <property type="protein sequence ID" value="PRO74905.1"/>
    <property type="molecule type" value="Genomic_DNA"/>
</dbReference>
<sequence length="147" mass="16983">MVRAGEHQHRANQMKLTLDHFSNSGKIIARAIGPEAAYKLLQQYGGQSFYISESPTVAHAASKKLGIEVHRALSQLWPNQEFELPVINYVEKRLRNDEIREDSKNLTMRELIQKYQLTRYQIQKIINSGDPVDRDTQENQQLKFAGF</sequence>
<reference evidence="3" key="1">
    <citation type="journal article" date="2020" name="Int. J. Syst. Evol. Microbiol.">
        <title>Alteromonas alba sp. nov., a marine bacterium isolated from the seawater of the West Pacific Ocean.</title>
        <authorList>
            <person name="Sun C."/>
            <person name="Wu Y.-H."/>
            <person name="Xamxidin M."/>
            <person name="Cheng H."/>
            <person name="Xu X.-W."/>
        </authorList>
    </citation>
    <scope>NUCLEOTIDE SEQUENCE [LARGE SCALE GENOMIC DNA]</scope>
    <source>
        <strain evidence="3">190</strain>
    </source>
</reference>
<feature type="domain" description="Mor transcription activator" evidence="1">
    <location>
        <begin position="57"/>
        <end position="141"/>
    </location>
</feature>
<dbReference type="AlphaFoldDB" id="A0A2S9VF31"/>
<accession>A0A2S9VF31</accession>
<protein>
    <recommendedName>
        <fullName evidence="1">Mor transcription activator domain-containing protein</fullName>
    </recommendedName>
</protein>
<dbReference type="Pfam" id="PF08765">
    <property type="entry name" value="Mor"/>
    <property type="match status" value="1"/>
</dbReference>
<name>A0A2S9VF31_9ALTE</name>
<dbReference type="Proteomes" id="UP000238949">
    <property type="component" value="Unassembled WGS sequence"/>
</dbReference>
<dbReference type="OrthoDB" id="6388655at2"/>
<dbReference type="InterPro" id="IPR014875">
    <property type="entry name" value="Mor_transcription_activator"/>
</dbReference>
<comment type="caution">
    <text evidence="2">The sequence shown here is derived from an EMBL/GenBank/DDBJ whole genome shotgun (WGS) entry which is preliminary data.</text>
</comment>
<dbReference type="InterPro" id="IPR009057">
    <property type="entry name" value="Homeodomain-like_sf"/>
</dbReference>
<dbReference type="SUPFAM" id="SSF46689">
    <property type="entry name" value="Homeodomain-like"/>
    <property type="match status" value="1"/>
</dbReference>
<evidence type="ECO:0000313" key="2">
    <source>
        <dbReference type="EMBL" id="PRO74905.1"/>
    </source>
</evidence>
<evidence type="ECO:0000313" key="3">
    <source>
        <dbReference type="Proteomes" id="UP000238949"/>
    </source>
</evidence>
<evidence type="ECO:0000259" key="1">
    <source>
        <dbReference type="Pfam" id="PF08765"/>
    </source>
</evidence>
<gene>
    <name evidence="2" type="ORF">C6Y40_03680</name>
</gene>
<organism evidence="2 3">
    <name type="scientific">Alteromonas alba</name>
    <dbReference type="NCBI Taxonomy" id="2079529"/>
    <lineage>
        <taxon>Bacteria</taxon>
        <taxon>Pseudomonadati</taxon>
        <taxon>Pseudomonadota</taxon>
        <taxon>Gammaproteobacteria</taxon>
        <taxon>Alteromonadales</taxon>
        <taxon>Alteromonadaceae</taxon>
        <taxon>Alteromonas/Salinimonas group</taxon>
        <taxon>Alteromonas</taxon>
    </lineage>
</organism>
<keyword evidence="3" id="KW-1185">Reference proteome</keyword>